<dbReference type="AlphaFoldDB" id="A0A0H2S7K7"/>
<gene>
    <name evidence="1" type="ORF">SCHPADRAFT_46683</name>
</gene>
<organism evidence="1 2">
    <name type="scientific">Schizopora paradoxa</name>
    <dbReference type="NCBI Taxonomy" id="27342"/>
    <lineage>
        <taxon>Eukaryota</taxon>
        <taxon>Fungi</taxon>
        <taxon>Dikarya</taxon>
        <taxon>Basidiomycota</taxon>
        <taxon>Agaricomycotina</taxon>
        <taxon>Agaricomycetes</taxon>
        <taxon>Hymenochaetales</taxon>
        <taxon>Schizoporaceae</taxon>
        <taxon>Schizopora</taxon>
    </lineage>
</organism>
<reference evidence="1 2" key="1">
    <citation type="submission" date="2015-04" db="EMBL/GenBank/DDBJ databases">
        <title>Complete genome sequence of Schizopora paradoxa KUC8140, a cosmopolitan wood degrader in East Asia.</title>
        <authorList>
            <consortium name="DOE Joint Genome Institute"/>
            <person name="Min B."/>
            <person name="Park H."/>
            <person name="Jang Y."/>
            <person name="Kim J.-J."/>
            <person name="Kim K.H."/>
            <person name="Pangilinan J."/>
            <person name="Lipzen A."/>
            <person name="Riley R."/>
            <person name="Grigoriev I.V."/>
            <person name="Spatafora J.W."/>
            <person name="Choi I.-G."/>
        </authorList>
    </citation>
    <scope>NUCLEOTIDE SEQUENCE [LARGE SCALE GENOMIC DNA]</scope>
    <source>
        <strain evidence="1 2">KUC8140</strain>
    </source>
</reference>
<accession>A0A0H2S7K7</accession>
<dbReference type="Proteomes" id="UP000053477">
    <property type="component" value="Unassembled WGS sequence"/>
</dbReference>
<sequence length="163" mass="18287">MIERPTACRLPGSAPFPIQAPLQMFDRARTRSPGNDLATMPFVCGPRRRRLAVEASLSRASPCRRLRGEPSRVDRGRRRSICVWGRSTLGDGRAFHVVTTSPCPHQGLLFSLSLSSASYAFFCYQLIKLVVSWCTIQCSLRSCSSSCQNHTNAKFLSTKYKWE</sequence>
<proteinExistence type="predicted"/>
<dbReference type="InParanoid" id="A0A0H2S7K7"/>
<evidence type="ECO:0000313" key="1">
    <source>
        <dbReference type="EMBL" id="KLO19919.1"/>
    </source>
</evidence>
<protein>
    <submittedName>
        <fullName evidence="1">Uncharacterized protein</fullName>
    </submittedName>
</protein>
<evidence type="ECO:0000313" key="2">
    <source>
        <dbReference type="Proteomes" id="UP000053477"/>
    </source>
</evidence>
<dbReference type="EMBL" id="KQ085884">
    <property type="protein sequence ID" value="KLO19919.1"/>
    <property type="molecule type" value="Genomic_DNA"/>
</dbReference>
<name>A0A0H2S7K7_9AGAM</name>
<keyword evidence="2" id="KW-1185">Reference proteome</keyword>